<keyword evidence="2" id="KW-1185">Reference proteome</keyword>
<accession>A0A8U7MDQ6</accession>
<accession>A0A8C3D3T2</accession>
<dbReference type="Ensembl" id="ENSCMUT00000000651.2">
    <property type="protein sequence ID" value="ENSCMUP00000000603.2"/>
    <property type="gene ID" value="ENSCMUG00000000460.2"/>
</dbReference>
<name>A0A8C3D3T2_CORMO</name>
<reference evidence="1" key="2">
    <citation type="submission" date="2025-08" db="UniProtKB">
        <authorList>
            <consortium name="Ensembl"/>
        </authorList>
    </citation>
    <scope>IDENTIFICATION</scope>
</reference>
<reference evidence="2" key="1">
    <citation type="submission" date="2019-10" db="EMBL/GenBank/DDBJ databases">
        <title>Corvus moneduloides (New Caledonian crow) genome, bCorMon1, primary haplotype.</title>
        <authorList>
            <person name="Rutz C."/>
            <person name="Fungtammasan C."/>
            <person name="Mountcastle J."/>
            <person name="Formenti G."/>
            <person name="Chow W."/>
            <person name="Howe K."/>
            <person name="Steele M.P."/>
            <person name="Fernandes J."/>
            <person name="Gilbert M.T.P."/>
            <person name="Fedrigo O."/>
            <person name="Jarvis E.D."/>
            <person name="Gemmell N."/>
        </authorList>
    </citation>
    <scope>NUCLEOTIDE SEQUENCE [LARGE SCALE GENOMIC DNA]</scope>
</reference>
<protein>
    <submittedName>
        <fullName evidence="1">Uncharacterized protein</fullName>
    </submittedName>
</protein>
<dbReference type="Proteomes" id="UP000694553">
    <property type="component" value="Unassembled WGS sequence"/>
</dbReference>
<evidence type="ECO:0000313" key="2">
    <source>
        <dbReference type="Proteomes" id="UP000694553"/>
    </source>
</evidence>
<reference evidence="1" key="3">
    <citation type="submission" date="2025-09" db="UniProtKB">
        <authorList>
            <consortium name="Ensembl"/>
        </authorList>
    </citation>
    <scope>IDENTIFICATION</scope>
</reference>
<proteinExistence type="predicted"/>
<evidence type="ECO:0000313" key="1">
    <source>
        <dbReference type="Ensembl" id="ENSCMUP00000000603.2"/>
    </source>
</evidence>
<dbReference type="AlphaFoldDB" id="A0A8C3D3T2"/>
<sequence length="145" mass="14917">PSWETLQWGGHVRGTTHPEVLGVHVQFVAVQLGQLGKGVLDIVQVLDSFPEGGEHLLAMGLHLGVANDGSGAGQVPEGGEEPLGPGLDLPGQGLGTALGDVDLAPEAGDELLLLGCPLHHGVGRRVACGRYGGRLGSCSRRIALW</sequence>
<dbReference type="OMA" id="PAVQFHN"/>
<organism evidence="1 2">
    <name type="scientific">Corvus moneduloides</name>
    <name type="common">New Caledonian crow</name>
    <dbReference type="NCBI Taxonomy" id="1196302"/>
    <lineage>
        <taxon>Eukaryota</taxon>
        <taxon>Metazoa</taxon>
        <taxon>Chordata</taxon>
        <taxon>Craniata</taxon>
        <taxon>Vertebrata</taxon>
        <taxon>Euteleostomi</taxon>
        <taxon>Archelosauria</taxon>
        <taxon>Archosauria</taxon>
        <taxon>Dinosauria</taxon>
        <taxon>Saurischia</taxon>
        <taxon>Theropoda</taxon>
        <taxon>Coelurosauria</taxon>
        <taxon>Aves</taxon>
        <taxon>Neognathae</taxon>
        <taxon>Neoaves</taxon>
        <taxon>Telluraves</taxon>
        <taxon>Australaves</taxon>
        <taxon>Passeriformes</taxon>
        <taxon>Corvoidea</taxon>
        <taxon>Corvidae</taxon>
        <taxon>Corvus</taxon>
    </lineage>
</organism>